<organism evidence="2 3">
    <name type="scientific">Moraxella lacunata</name>
    <dbReference type="NCBI Taxonomy" id="477"/>
    <lineage>
        <taxon>Bacteria</taxon>
        <taxon>Pseudomonadati</taxon>
        <taxon>Pseudomonadota</taxon>
        <taxon>Gammaproteobacteria</taxon>
        <taxon>Moraxellales</taxon>
        <taxon>Moraxellaceae</taxon>
        <taxon>Moraxella</taxon>
    </lineage>
</organism>
<sequence length="618" mass="67407">MSTPKSKTSRTKSPKTTRKTAVVHDFIDNQEGLSHSDVEVIAGDVDIANTNVSDVAVVKVGSDEPKDATHETGDDNHDNQNPSDDNQSLSDENQSNDKDDKGSEDKHVHANDDNNTPKSAQEIAKETAQHKLAELAKQLDDLDNLGDKEQVKQQAQQALHTAQETISDTLNHTAQTAKEHLQELTDDADETARLVNDKLSDAKQGLQQTLSDVQDKAGQVVQETQKNAQTLAERAKETLDDAKEQAKQTLDNISEQTTKQTDELLDKAENLLGKEQQQQPDNDPTANESSDEHEQAHEQKTNDKSVEKSHTLKGLGGLLATAGAYLGRGHQDKSYQSVDLDADATTKHPFYVQGSTLGGSFVKSILGKKVTAVHGLANRFVSDEKLNAISESVYEKIAELAHAWAVKSLPDDPKTLTPTQKDELAQSLADQNRALATAGGVTGFFGLKGVVMDTAWLLLVALRTVYQLSVVYDVPLTGKEGVKMAYGVLLGANLTKMQEKQVILTALALAKKTLVYAGENGLKEELVKLSSSNTSIKDFDELLKFAHLDKLVEKYGIDINELNTHWLHRLVTVSAVGVAAHYNHGLIDEVIGTAMATFKANETLSVEYHSDENDKSMK</sequence>
<feature type="compositionally biased region" description="Basic and acidic residues" evidence="1">
    <location>
        <begin position="61"/>
        <end position="78"/>
    </location>
</feature>
<reference evidence="2 3" key="1">
    <citation type="submission" date="2016-06" db="EMBL/GenBank/DDBJ databases">
        <title>Draft genome of Moraxella lacunata CCUG 57757A.</title>
        <authorList>
            <person name="Salva-Serra F."/>
            <person name="Engstrom-Jakobsson H."/>
            <person name="Thorell K."/>
            <person name="Gonzales-Siles L."/>
            <person name="Karlsson R."/>
            <person name="Boulund F."/>
            <person name="Engstrand L."/>
            <person name="Kristiansson E."/>
            <person name="Moore E."/>
        </authorList>
    </citation>
    <scope>NUCLEOTIDE SEQUENCE [LARGE SCALE GENOMIC DNA]</scope>
    <source>
        <strain evidence="2 3">CCUG 57757A</strain>
    </source>
</reference>
<dbReference type="Pfam" id="PF12787">
    <property type="entry name" value="EcsC"/>
    <property type="match status" value="1"/>
</dbReference>
<feature type="compositionally biased region" description="Basic and acidic residues" evidence="1">
    <location>
        <begin position="235"/>
        <end position="246"/>
    </location>
</feature>
<feature type="region of interest" description="Disordered" evidence="1">
    <location>
        <begin position="235"/>
        <end position="258"/>
    </location>
</feature>
<feature type="compositionally biased region" description="Basic and acidic residues" evidence="1">
    <location>
        <begin position="290"/>
        <end position="308"/>
    </location>
</feature>
<dbReference type="EMBL" id="LZMS01000009">
    <property type="protein sequence ID" value="OBX66826.1"/>
    <property type="molecule type" value="Genomic_DNA"/>
</dbReference>
<gene>
    <name evidence="2" type="ORF">A9309_12465</name>
</gene>
<feature type="compositionally biased region" description="Polar residues" evidence="1">
    <location>
        <begin position="247"/>
        <end position="258"/>
    </location>
</feature>
<dbReference type="Proteomes" id="UP000092607">
    <property type="component" value="Unassembled WGS sequence"/>
</dbReference>
<dbReference type="Gene3D" id="1.20.120.20">
    <property type="entry name" value="Apolipoprotein"/>
    <property type="match status" value="1"/>
</dbReference>
<feature type="compositionally biased region" description="Polar residues" evidence="1">
    <location>
        <begin position="275"/>
        <end position="288"/>
    </location>
</feature>
<dbReference type="InterPro" id="IPR024787">
    <property type="entry name" value="EcsC"/>
</dbReference>
<feature type="region of interest" description="Disordered" evidence="1">
    <location>
        <begin position="1"/>
        <end position="23"/>
    </location>
</feature>
<evidence type="ECO:0000313" key="2">
    <source>
        <dbReference type="EMBL" id="OBX66826.1"/>
    </source>
</evidence>
<feature type="region of interest" description="Disordered" evidence="1">
    <location>
        <begin position="56"/>
        <end position="129"/>
    </location>
</feature>
<feature type="compositionally biased region" description="Polar residues" evidence="1">
    <location>
        <begin position="79"/>
        <end position="93"/>
    </location>
</feature>
<feature type="compositionally biased region" description="Basic residues" evidence="1">
    <location>
        <begin position="7"/>
        <end position="18"/>
    </location>
</feature>
<dbReference type="RefSeq" id="WP_065256583.1">
    <property type="nucleotide sequence ID" value="NZ_JARDJM010000081.1"/>
</dbReference>
<comment type="caution">
    <text evidence="2">The sequence shown here is derived from an EMBL/GenBank/DDBJ whole genome shotgun (WGS) entry which is preliminary data.</text>
</comment>
<feature type="compositionally biased region" description="Basic and acidic residues" evidence="1">
    <location>
        <begin position="95"/>
        <end position="112"/>
    </location>
</feature>
<evidence type="ECO:0008006" key="4">
    <source>
        <dbReference type="Google" id="ProtNLM"/>
    </source>
</evidence>
<protein>
    <recommendedName>
        <fullName evidence="4">ATPase involved in DNA repair</fullName>
    </recommendedName>
</protein>
<evidence type="ECO:0000313" key="3">
    <source>
        <dbReference type="Proteomes" id="UP000092607"/>
    </source>
</evidence>
<name>A0A1B8Q806_MORLA</name>
<feature type="region of interest" description="Disordered" evidence="1">
    <location>
        <begin position="274"/>
        <end position="308"/>
    </location>
</feature>
<accession>A0A1B8Q806</accession>
<dbReference type="OrthoDB" id="6655750at2"/>
<proteinExistence type="predicted"/>
<dbReference type="AlphaFoldDB" id="A0A1B8Q806"/>
<evidence type="ECO:0000256" key="1">
    <source>
        <dbReference type="SAM" id="MobiDB-lite"/>
    </source>
</evidence>